<keyword evidence="2" id="KW-1185">Reference proteome</keyword>
<sequence length="95" mass="10999">MTAELSNHNMKNNSKQLINIFDQFINPFSAEIPQELLFNITSGKAASEKVEKIRLSIEKAGDIRRQTFITECEEDENRFEKSIKSATRKLFCRLC</sequence>
<evidence type="ECO:0000313" key="1">
    <source>
        <dbReference type="EMBL" id="CAG4952514.1"/>
    </source>
</evidence>
<reference evidence="1" key="1">
    <citation type="submission" date="2021-04" db="EMBL/GenBank/DDBJ databases">
        <authorList>
            <person name="Tunstrom K."/>
        </authorList>
    </citation>
    <scope>NUCLEOTIDE SEQUENCE</scope>
</reference>
<gene>
    <name evidence="1" type="ORF">PAPOLLO_LOCUS4631</name>
</gene>
<comment type="caution">
    <text evidence="1">The sequence shown here is derived from an EMBL/GenBank/DDBJ whole genome shotgun (WGS) entry which is preliminary data.</text>
</comment>
<dbReference type="Proteomes" id="UP000691718">
    <property type="component" value="Unassembled WGS sequence"/>
</dbReference>
<accession>A0A8S3WDA8</accession>
<evidence type="ECO:0000313" key="2">
    <source>
        <dbReference type="Proteomes" id="UP000691718"/>
    </source>
</evidence>
<organism evidence="1 2">
    <name type="scientific">Parnassius apollo</name>
    <name type="common">Apollo butterfly</name>
    <name type="synonym">Papilio apollo</name>
    <dbReference type="NCBI Taxonomy" id="110799"/>
    <lineage>
        <taxon>Eukaryota</taxon>
        <taxon>Metazoa</taxon>
        <taxon>Ecdysozoa</taxon>
        <taxon>Arthropoda</taxon>
        <taxon>Hexapoda</taxon>
        <taxon>Insecta</taxon>
        <taxon>Pterygota</taxon>
        <taxon>Neoptera</taxon>
        <taxon>Endopterygota</taxon>
        <taxon>Lepidoptera</taxon>
        <taxon>Glossata</taxon>
        <taxon>Ditrysia</taxon>
        <taxon>Papilionoidea</taxon>
        <taxon>Papilionidae</taxon>
        <taxon>Parnassiinae</taxon>
        <taxon>Parnassini</taxon>
        <taxon>Parnassius</taxon>
        <taxon>Parnassius</taxon>
    </lineage>
</organism>
<name>A0A8S3WDA8_PARAO</name>
<dbReference type="OrthoDB" id="6763534at2759"/>
<proteinExistence type="predicted"/>
<protein>
    <submittedName>
        <fullName evidence="1">(apollo) hypothetical protein</fullName>
    </submittedName>
</protein>
<dbReference type="EMBL" id="CAJQZP010000287">
    <property type="protein sequence ID" value="CAG4952514.1"/>
    <property type="molecule type" value="Genomic_DNA"/>
</dbReference>
<dbReference type="AlphaFoldDB" id="A0A8S3WDA8"/>